<evidence type="ECO:0000313" key="1">
    <source>
        <dbReference type="EMBL" id="KAI9896898.1"/>
    </source>
</evidence>
<keyword evidence="2" id="KW-1185">Reference proteome</keyword>
<dbReference type="Proteomes" id="UP001163324">
    <property type="component" value="Chromosome 8"/>
</dbReference>
<gene>
    <name evidence="1" type="ORF">N3K66_007920</name>
</gene>
<comment type="caution">
    <text evidence="1">The sequence shown here is derived from an EMBL/GenBank/DDBJ whole genome shotgun (WGS) entry which is preliminary data.</text>
</comment>
<dbReference type="EMBL" id="CM047947">
    <property type="protein sequence ID" value="KAI9896898.1"/>
    <property type="molecule type" value="Genomic_DNA"/>
</dbReference>
<reference evidence="1" key="1">
    <citation type="submission" date="2022-10" db="EMBL/GenBank/DDBJ databases">
        <title>Complete Genome of Trichothecium roseum strain YXFP-22015, a Plant Pathogen Isolated from Citrus.</title>
        <authorList>
            <person name="Wang Y."/>
            <person name="Zhu L."/>
        </authorList>
    </citation>
    <scope>NUCLEOTIDE SEQUENCE</scope>
    <source>
        <strain evidence="1">YXFP-22015</strain>
    </source>
</reference>
<accession>A0ACC0US07</accession>
<organism evidence="1 2">
    <name type="scientific">Trichothecium roseum</name>
    <dbReference type="NCBI Taxonomy" id="47278"/>
    <lineage>
        <taxon>Eukaryota</taxon>
        <taxon>Fungi</taxon>
        <taxon>Dikarya</taxon>
        <taxon>Ascomycota</taxon>
        <taxon>Pezizomycotina</taxon>
        <taxon>Sordariomycetes</taxon>
        <taxon>Hypocreomycetidae</taxon>
        <taxon>Hypocreales</taxon>
        <taxon>Hypocreales incertae sedis</taxon>
        <taxon>Trichothecium</taxon>
    </lineage>
</organism>
<proteinExistence type="predicted"/>
<name>A0ACC0US07_9HYPO</name>
<sequence>MMQQSTSGGAARSEATANTNDNGGNNLGDGKSRDPDPCQKCGGQSGSHDPACGNRYRSCFAPSQISKVVGDGEKEN</sequence>
<protein>
    <submittedName>
        <fullName evidence="1">Uncharacterized protein</fullName>
    </submittedName>
</protein>
<evidence type="ECO:0000313" key="2">
    <source>
        <dbReference type="Proteomes" id="UP001163324"/>
    </source>
</evidence>